<dbReference type="KEGG" id="aad:TC41_2868"/>
<proteinExistence type="predicted"/>
<sequence>MAFRHGFRGKQASLCQSGASFGAQRIWQARGSRLSIAKQTLS</sequence>
<organism evidence="1 2">
    <name type="scientific">Alicyclobacillus acidocaldarius (strain Tc-4-1)</name>
    <name type="common">Bacillus acidocaldarius</name>
    <dbReference type="NCBI Taxonomy" id="1048834"/>
    <lineage>
        <taxon>Bacteria</taxon>
        <taxon>Bacillati</taxon>
        <taxon>Bacillota</taxon>
        <taxon>Bacilli</taxon>
        <taxon>Bacillales</taxon>
        <taxon>Alicyclobacillaceae</taxon>
        <taxon>Alicyclobacillus</taxon>
    </lineage>
</organism>
<evidence type="ECO:0000313" key="1">
    <source>
        <dbReference type="EMBL" id="AEJ44759.1"/>
    </source>
</evidence>
<evidence type="ECO:0000313" key="2">
    <source>
        <dbReference type="Proteomes" id="UP000000292"/>
    </source>
</evidence>
<reference evidence="1 2" key="1">
    <citation type="journal article" date="2011" name="J. Bacteriol.">
        <title>Complete Genome Sequence of Alicyclobacillus acidocaldarius Strain Tc-4-1.</title>
        <authorList>
            <person name="Chen Y."/>
            <person name="He Y."/>
            <person name="Zhang B."/>
            <person name="Yang J."/>
            <person name="Li W."/>
            <person name="Dong Z."/>
            <person name="Hu S."/>
        </authorList>
    </citation>
    <scope>NUCLEOTIDE SEQUENCE [LARGE SCALE GENOMIC DNA]</scope>
    <source>
        <strain evidence="1 2">Tc-4-1</strain>
    </source>
</reference>
<name>F8IK53_ALIAT</name>
<dbReference type="AlphaFoldDB" id="F8IK53"/>
<dbReference type="HOGENOM" id="CLU_3246238_0_0_9"/>
<accession>F8IK53</accession>
<protein>
    <submittedName>
        <fullName evidence="1">Uncharacterized protein</fullName>
    </submittedName>
</protein>
<gene>
    <name evidence="1" type="ordered locus">TC41_2868</name>
</gene>
<dbReference type="Proteomes" id="UP000000292">
    <property type="component" value="Chromosome"/>
</dbReference>
<dbReference type="EMBL" id="CP002902">
    <property type="protein sequence ID" value="AEJ44759.1"/>
    <property type="molecule type" value="Genomic_DNA"/>
</dbReference>
<dbReference type="PATRIC" id="fig|1048834.4.peg.2723"/>
<reference evidence="2" key="2">
    <citation type="submission" date="2011-06" db="EMBL/GenBank/DDBJ databases">
        <title>The complete genome sequence of Alicyclobacillus acidocaldarius sp. Tc-4-1.</title>
        <authorList>
            <person name="Chen Y."/>
            <person name="He Y."/>
            <person name="Dong Z."/>
            <person name="Hu S."/>
        </authorList>
    </citation>
    <scope>NUCLEOTIDE SEQUENCE [LARGE SCALE GENOMIC DNA]</scope>
    <source>
        <strain evidence="2">Tc-4-1</strain>
    </source>
</reference>